<evidence type="ECO:0000256" key="5">
    <source>
        <dbReference type="ARBA" id="ARBA00022813"/>
    </source>
</evidence>
<dbReference type="FunFam" id="3.60.70.12:FF:000001">
    <property type="entry name" value="Arginine biosynthesis bifunctional protein ArgJ, chloroplastic"/>
    <property type="match status" value="1"/>
</dbReference>
<evidence type="ECO:0000256" key="3">
    <source>
        <dbReference type="ARBA" id="ARBA00022605"/>
    </source>
</evidence>
<evidence type="ECO:0000256" key="6">
    <source>
        <dbReference type="ARBA" id="ARBA00023315"/>
    </source>
</evidence>
<dbReference type="GO" id="GO:0004358">
    <property type="term" value="F:L-glutamate N-acetyltransferase activity, acting on acetyl-L-ornithine as donor"/>
    <property type="evidence" value="ECO:0007669"/>
    <property type="project" value="InterPro"/>
</dbReference>
<dbReference type="Gene3D" id="3.60.70.12">
    <property type="entry name" value="L-amino peptidase D-ALA esterase/amidase"/>
    <property type="match status" value="1"/>
</dbReference>
<dbReference type="GO" id="GO:0006592">
    <property type="term" value="P:ornithine biosynthetic process"/>
    <property type="evidence" value="ECO:0007669"/>
    <property type="project" value="TreeGrafter"/>
</dbReference>
<feature type="non-terminal residue" evidence="7">
    <location>
        <position position="361"/>
    </location>
</feature>
<keyword evidence="3" id="KW-0028">Amino-acid biosynthesis</keyword>
<dbReference type="InterPro" id="IPR042195">
    <property type="entry name" value="ArgJ_beta_C"/>
</dbReference>
<comment type="similarity">
    <text evidence="1">Belongs to the ArgJ family.</text>
</comment>
<protein>
    <submittedName>
        <fullName evidence="7">Uncharacterized protein</fullName>
    </submittedName>
</protein>
<organism evidence="7">
    <name type="scientific">marine metagenome</name>
    <dbReference type="NCBI Taxonomy" id="408172"/>
    <lineage>
        <taxon>unclassified sequences</taxon>
        <taxon>metagenomes</taxon>
        <taxon>ecological metagenomes</taxon>
    </lineage>
</organism>
<dbReference type="InterPro" id="IPR016117">
    <property type="entry name" value="ArgJ-like_dom_sf"/>
</dbReference>
<dbReference type="GO" id="GO:0004042">
    <property type="term" value="F:L-glutamate N-acetyltransferase activity"/>
    <property type="evidence" value="ECO:0007669"/>
    <property type="project" value="TreeGrafter"/>
</dbReference>
<name>A0A382KRX7_9ZZZZ</name>
<dbReference type="PANTHER" id="PTHR23100:SF0">
    <property type="entry name" value="ARGININE BIOSYNTHESIS BIFUNCTIONAL PROTEIN ARGJ, MITOCHONDRIAL"/>
    <property type="match status" value="1"/>
</dbReference>
<keyword evidence="2" id="KW-0055">Arginine biosynthesis</keyword>
<keyword evidence="4" id="KW-0808">Transferase</keyword>
<dbReference type="GO" id="GO:0006526">
    <property type="term" value="P:L-arginine biosynthetic process"/>
    <property type="evidence" value="ECO:0007669"/>
    <property type="project" value="UniProtKB-KW"/>
</dbReference>
<dbReference type="Pfam" id="PF01960">
    <property type="entry name" value="ArgJ"/>
    <property type="match status" value="1"/>
</dbReference>
<proteinExistence type="inferred from homology"/>
<dbReference type="CDD" id="cd02152">
    <property type="entry name" value="OAT"/>
    <property type="match status" value="1"/>
</dbReference>
<dbReference type="Gene3D" id="3.10.20.340">
    <property type="entry name" value="ArgJ beta chain, C-terminal domain"/>
    <property type="match status" value="1"/>
</dbReference>
<evidence type="ECO:0000313" key="7">
    <source>
        <dbReference type="EMBL" id="SVC26233.1"/>
    </source>
</evidence>
<dbReference type="HAMAP" id="MF_01106">
    <property type="entry name" value="ArgJ"/>
    <property type="match status" value="1"/>
</dbReference>
<gene>
    <name evidence="7" type="ORF">METZ01_LOCUS279087</name>
</gene>
<dbReference type="EMBL" id="UINC01081931">
    <property type="protein sequence ID" value="SVC26233.1"/>
    <property type="molecule type" value="Genomic_DNA"/>
</dbReference>
<dbReference type="NCBIfam" id="NF003802">
    <property type="entry name" value="PRK05388.1"/>
    <property type="match status" value="1"/>
</dbReference>
<evidence type="ECO:0000256" key="4">
    <source>
        <dbReference type="ARBA" id="ARBA00022679"/>
    </source>
</evidence>
<dbReference type="NCBIfam" id="TIGR00120">
    <property type="entry name" value="ArgJ"/>
    <property type="match status" value="1"/>
</dbReference>
<keyword evidence="6" id="KW-0012">Acyltransferase</keyword>
<dbReference type="AlphaFoldDB" id="A0A382KRX7"/>
<sequence>MPAVEGVRLAVYSAGIKYRGRPDILLAALDSGTTVAGSFTRSSTASAPVSWCRKQVPRGRVRALLVNSGNANAFTGAQGIQVVRWAAGAVAQRLACRPSDVLIASTGVIGEPLPIDRIDAALPKLVDRLGRDGWPEAARAITTTDTFSKGVSRVCQIAGQRVTLSGIAKGSGMIAPDMATMLVFVFTDARISADILQSLHSVAVGQSFNCITVDSDTSTSDSVVLSATGKAMNQRPSRASDPILKDFRKALLSLYVDLATQVVKDGEGASKFITVDVSGASSRTAARTVGLAIANSPLVKTAMAGEDANWGRIVMAVGKSGARVDQKLLSVSIGGVMIARAGERVESFVESDVEQHLKGTD</sequence>
<accession>A0A382KRX7</accession>
<dbReference type="SUPFAM" id="SSF56266">
    <property type="entry name" value="DmpA/ArgJ-like"/>
    <property type="match status" value="1"/>
</dbReference>
<dbReference type="PANTHER" id="PTHR23100">
    <property type="entry name" value="ARGININE BIOSYNTHESIS BIFUNCTIONAL PROTEIN ARGJ"/>
    <property type="match status" value="1"/>
</dbReference>
<dbReference type="InterPro" id="IPR002813">
    <property type="entry name" value="Arg_biosynth_ArgJ"/>
</dbReference>
<evidence type="ECO:0000256" key="1">
    <source>
        <dbReference type="ARBA" id="ARBA00006774"/>
    </source>
</evidence>
<evidence type="ECO:0000256" key="2">
    <source>
        <dbReference type="ARBA" id="ARBA00022571"/>
    </source>
</evidence>
<keyword evidence="5" id="KW-0068">Autocatalytic cleavage</keyword>
<reference evidence="7" key="1">
    <citation type="submission" date="2018-05" db="EMBL/GenBank/DDBJ databases">
        <authorList>
            <person name="Lanie J.A."/>
            <person name="Ng W.-L."/>
            <person name="Kazmierczak K.M."/>
            <person name="Andrzejewski T.M."/>
            <person name="Davidsen T.M."/>
            <person name="Wayne K.J."/>
            <person name="Tettelin H."/>
            <person name="Glass J.I."/>
            <person name="Rusch D."/>
            <person name="Podicherti R."/>
            <person name="Tsui H.-C.T."/>
            <person name="Winkler M.E."/>
        </authorList>
    </citation>
    <scope>NUCLEOTIDE SEQUENCE</scope>
</reference>